<evidence type="ECO:0000313" key="1">
    <source>
        <dbReference type="EMBL" id="ADI38645.1"/>
    </source>
</evidence>
<proteinExistence type="predicted"/>
<dbReference type="RefSeq" id="WP_013182356.1">
    <property type="nucleotide sequence ID" value="NC_014225.1"/>
</dbReference>
<keyword evidence="2" id="KW-1185">Reference proteome</keyword>
<dbReference type="EMBL" id="CP001928">
    <property type="protein sequence ID" value="ADI38645.1"/>
    <property type="molecule type" value="Genomic_DNA"/>
</dbReference>
<name>D6YWY4_WADCW</name>
<dbReference type="KEGG" id="wch:wcw_1293"/>
<dbReference type="HOGENOM" id="CLU_622468_0_0_0"/>
<dbReference type="Proteomes" id="UP000001505">
    <property type="component" value="Chromosome"/>
</dbReference>
<sequence>MSLSLDRLNSSLQPLIFATNKKELLECYQYAKKATESKNLSDLINKIHTALKENKNIDSLQRLSKLEKGLRCLRDYHKIVSHSEKKLLTRLFIWIFPKSERAQKIMEQDKSTFQHSELLLHVVEGKEEKNRLKQFSLKIHLGTKKDPRKAFISSLIRNPTFQENAGIAITKLINPESDQKSALKDLHKMMLTLFQRHGGENIPKADLSDIYAAAIIASEHYLSSYKVGQLVELAYTPMDLDPLSEENNALSQLLLVFATVDGEETRKIMDNTTPLSSYFLAKKTPSLKKMLSEAYNNIWKAKSDRHNQFILRLIDDKEFQEISKQVINDLTNPKRPIEERLQKIAEIMNAQEDKYLQPRKGEDKLREEDRIEYHLDFYLAMWIAARDQVDAKALFGAQTLLAMRLKIEPTGKESNTQATMSTALTFVEEMSKSKWLERQE</sequence>
<accession>D6YWY4</accession>
<reference evidence="1 2" key="1">
    <citation type="journal article" date="2010" name="PLoS ONE">
        <title>The Waddlia genome: a window into chlamydial biology.</title>
        <authorList>
            <person name="Bertelli C."/>
            <person name="Collyn F."/>
            <person name="Croxatto A."/>
            <person name="Ruckert C."/>
            <person name="Polkinghorne A."/>
            <person name="Kebbi-Beghdadi C."/>
            <person name="Goesmann A."/>
            <person name="Vaughan L."/>
            <person name="Greub G."/>
        </authorList>
    </citation>
    <scope>NUCLEOTIDE SEQUENCE [LARGE SCALE GENOMIC DNA]</scope>
    <source>
        <strain evidence="2">ATCC VR-1470 / WSU 86-1044</strain>
    </source>
</reference>
<organism evidence="1 2">
    <name type="scientific">Waddlia chondrophila (strain ATCC VR-1470 / WSU 86-1044)</name>
    <dbReference type="NCBI Taxonomy" id="716544"/>
    <lineage>
        <taxon>Bacteria</taxon>
        <taxon>Pseudomonadati</taxon>
        <taxon>Chlamydiota</taxon>
        <taxon>Chlamydiia</taxon>
        <taxon>Parachlamydiales</taxon>
        <taxon>Waddliaceae</taxon>
        <taxon>Waddlia</taxon>
    </lineage>
</organism>
<evidence type="ECO:0000313" key="2">
    <source>
        <dbReference type="Proteomes" id="UP000001505"/>
    </source>
</evidence>
<protein>
    <submittedName>
        <fullName evidence="1">Uncharacterized protein</fullName>
    </submittedName>
</protein>
<gene>
    <name evidence="1" type="ordered locus">wcw_1293</name>
</gene>
<dbReference type="AlphaFoldDB" id="D6YWY4"/>